<reference evidence="1 2" key="1">
    <citation type="submission" date="2018-05" db="EMBL/GenBank/DDBJ databases">
        <title>Flavobacterium sp. strain IMCC34759, incomplete genome.</title>
        <authorList>
            <person name="Joung Y."/>
            <person name="Cho J."/>
        </authorList>
    </citation>
    <scope>NUCLEOTIDE SEQUENCE [LARGE SCALE GENOMIC DNA]</scope>
    <source>
        <strain evidence="1 2">IMCC34759</strain>
    </source>
</reference>
<sequence>MKNYYVNQHAQQNGDHEVHTSDCNYLPLNRKYLGVFSDCKSAVAEAKKTYSKSNGCKTCCSACHSS</sequence>
<dbReference type="OrthoDB" id="47198at2"/>
<dbReference type="AlphaFoldDB" id="A0A2V4BL85"/>
<organism evidence="1 2">
    <name type="scientific">Flavobacterium cheongpyeongense</name>
    <dbReference type="NCBI Taxonomy" id="2212651"/>
    <lineage>
        <taxon>Bacteria</taxon>
        <taxon>Pseudomonadati</taxon>
        <taxon>Bacteroidota</taxon>
        <taxon>Flavobacteriia</taxon>
        <taxon>Flavobacteriales</taxon>
        <taxon>Flavobacteriaceae</taxon>
        <taxon>Flavobacterium</taxon>
    </lineage>
</organism>
<gene>
    <name evidence="1" type="ORF">DMB65_17185</name>
</gene>
<accession>A0A2V4BL85</accession>
<evidence type="ECO:0000313" key="2">
    <source>
        <dbReference type="Proteomes" id="UP000247903"/>
    </source>
</evidence>
<dbReference type="Proteomes" id="UP000247903">
    <property type="component" value="Unassembled WGS sequence"/>
</dbReference>
<keyword evidence="2" id="KW-1185">Reference proteome</keyword>
<proteinExistence type="predicted"/>
<name>A0A2V4BL85_9FLAO</name>
<protein>
    <submittedName>
        <fullName evidence="1">Uncharacterized protein</fullName>
    </submittedName>
</protein>
<comment type="caution">
    <text evidence="1">The sequence shown here is derived from an EMBL/GenBank/DDBJ whole genome shotgun (WGS) entry which is preliminary data.</text>
</comment>
<evidence type="ECO:0000313" key="1">
    <source>
        <dbReference type="EMBL" id="PXY39591.1"/>
    </source>
</evidence>
<dbReference type="EMBL" id="QJHK01000017">
    <property type="protein sequence ID" value="PXY39591.1"/>
    <property type="molecule type" value="Genomic_DNA"/>
</dbReference>